<dbReference type="Gene3D" id="2.60.40.3440">
    <property type="match status" value="1"/>
</dbReference>
<protein>
    <submittedName>
        <fullName evidence="2">Predicted protein</fullName>
    </submittedName>
</protein>
<dbReference type="InParanoid" id="D2VUD3"/>
<feature type="transmembrane region" description="Helical" evidence="1">
    <location>
        <begin position="32"/>
        <end position="58"/>
    </location>
</feature>
<reference evidence="2 3" key="1">
    <citation type="journal article" date="2010" name="Cell">
        <title>The genome of Naegleria gruberi illuminates early eukaryotic versatility.</title>
        <authorList>
            <person name="Fritz-Laylin L.K."/>
            <person name="Prochnik S.E."/>
            <person name="Ginger M.L."/>
            <person name="Dacks J.B."/>
            <person name="Carpenter M.L."/>
            <person name="Field M.C."/>
            <person name="Kuo A."/>
            <person name="Paredez A."/>
            <person name="Chapman J."/>
            <person name="Pham J."/>
            <person name="Shu S."/>
            <person name="Neupane R."/>
            <person name="Cipriano M."/>
            <person name="Mancuso J."/>
            <person name="Tu H."/>
            <person name="Salamov A."/>
            <person name="Lindquist E."/>
            <person name="Shapiro H."/>
            <person name="Lucas S."/>
            <person name="Grigoriev I.V."/>
            <person name="Cande W.Z."/>
            <person name="Fulton C."/>
            <person name="Rokhsar D.S."/>
            <person name="Dawson S.C."/>
        </authorList>
    </citation>
    <scope>NUCLEOTIDE SEQUENCE [LARGE SCALE GENOMIC DNA]</scope>
    <source>
        <strain evidence="2 3">NEG-M</strain>
    </source>
</reference>
<dbReference type="KEGG" id="ngr:NAEGRDRAFT_72622"/>
<evidence type="ECO:0000313" key="2">
    <source>
        <dbReference type="EMBL" id="EFC39606.1"/>
    </source>
</evidence>
<evidence type="ECO:0000256" key="1">
    <source>
        <dbReference type="SAM" id="Phobius"/>
    </source>
</evidence>
<sequence length="332" mass="35850">MANTVLGSTTAAKHAVGFNLSLLKGGTITQTIIGAIITALVIASTVATIILVSVGVGYNPPVAANDFASTYKRMPVTVDVLINDNDPRGGNLTLTQIVNQPKYGTVKILSRSQVVYQSIGSFSGNDTFSYEVSNSFVTANATVTVQVLNRPPQAVPIYKKISKNAHKALVDIFNYVGDNDERISDIDNDVLYVTGFADQQVISGNAQSLGSIEVDTYNGFLYTPVTGFNGIEKFNYTISDGNDTASSTVTVEVENDAPIAGIFLGETIVFSMSSDFSQEDDSGGEVMLVCIFLYMWGRYRLSFCCPKPLSTVVFLNMEVFHFGYNRSTTICE</sequence>
<dbReference type="Gene3D" id="2.60.40.2810">
    <property type="match status" value="1"/>
</dbReference>
<accession>D2VUD3</accession>
<dbReference type="VEuPathDB" id="AmoebaDB:NAEGRDRAFT_72622"/>
<dbReference type="AlphaFoldDB" id="D2VUD3"/>
<keyword evidence="3" id="KW-1185">Reference proteome</keyword>
<keyword evidence="1" id="KW-0812">Transmembrane</keyword>
<organism evidence="3">
    <name type="scientific">Naegleria gruberi</name>
    <name type="common">Amoeba</name>
    <dbReference type="NCBI Taxonomy" id="5762"/>
    <lineage>
        <taxon>Eukaryota</taxon>
        <taxon>Discoba</taxon>
        <taxon>Heterolobosea</taxon>
        <taxon>Tetramitia</taxon>
        <taxon>Eutetramitia</taxon>
        <taxon>Vahlkampfiidae</taxon>
        <taxon>Naegleria</taxon>
    </lineage>
</organism>
<name>D2VUD3_NAEGR</name>
<keyword evidence="1" id="KW-1133">Transmembrane helix</keyword>
<dbReference type="Pfam" id="PF17963">
    <property type="entry name" value="Big_9"/>
    <property type="match status" value="2"/>
</dbReference>
<dbReference type="Proteomes" id="UP000006671">
    <property type="component" value="Unassembled WGS sequence"/>
</dbReference>
<proteinExistence type="predicted"/>
<evidence type="ECO:0000313" key="3">
    <source>
        <dbReference type="Proteomes" id="UP000006671"/>
    </source>
</evidence>
<keyword evidence="1" id="KW-0472">Membrane</keyword>
<gene>
    <name evidence="2" type="ORF">NAEGRDRAFT_72622</name>
</gene>
<dbReference type="RefSeq" id="XP_002672350.1">
    <property type="nucleotide sequence ID" value="XM_002672304.1"/>
</dbReference>
<dbReference type="EMBL" id="GG738898">
    <property type="protein sequence ID" value="EFC39606.1"/>
    <property type="molecule type" value="Genomic_DNA"/>
</dbReference>
<dbReference type="GeneID" id="8858361"/>